<dbReference type="EMBL" id="KV454445">
    <property type="protein sequence ID" value="ODQ76956.1"/>
    <property type="molecule type" value="Genomic_DNA"/>
</dbReference>
<dbReference type="GeneID" id="30144748"/>
<proteinExistence type="predicted"/>
<reference evidence="3" key="1">
    <citation type="submission" date="2016-05" db="EMBL/GenBank/DDBJ databases">
        <title>Comparative genomics of biotechnologically important yeasts.</title>
        <authorList>
            <consortium name="DOE Joint Genome Institute"/>
            <person name="Riley R."/>
            <person name="Haridas S."/>
            <person name="Wolfe K.H."/>
            <person name="Lopes M.R."/>
            <person name="Hittinger C.T."/>
            <person name="Goker M."/>
            <person name="Salamov A."/>
            <person name="Wisecaver J."/>
            <person name="Long T.M."/>
            <person name="Aerts A.L."/>
            <person name="Barry K."/>
            <person name="Choi C."/>
            <person name="Clum A."/>
            <person name="Coughlan A.Y."/>
            <person name="Deshpande S."/>
            <person name="Douglass A.P."/>
            <person name="Hanson S.J."/>
            <person name="Klenk H.-P."/>
            <person name="Labutti K."/>
            <person name="Lapidus A."/>
            <person name="Lindquist E."/>
            <person name="Lipzen A."/>
            <person name="Meier-Kolthoff J.P."/>
            <person name="Ohm R.A."/>
            <person name="Otillar R.P."/>
            <person name="Pangilinan J."/>
            <person name="Peng Y."/>
            <person name="Rokas A."/>
            <person name="Rosa C.A."/>
            <person name="Scheuner C."/>
            <person name="Sibirny A.A."/>
            <person name="Slot J.C."/>
            <person name="Stielow J.B."/>
            <person name="Sun H."/>
            <person name="Kurtzman C.P."/>
            <person name="Blackwell M."/>
            <person name="Grigoriev I.V."/>
            <person name="Jeffries T.W."/>
        </authorList>
    </citation>
    <scope>NUCLEOTIDE SEQUENCE [LARGE SCALE GENOMIC DNA]</scope>
    <source>
        <strain evidence="3">NRRL Y-12698</strain>
    </source>
</reference>
<dbReference type="AlphaFoldDB" id="A0A1E3QGY6"/>
<protein>
    <submittedName>
        <fullName evidence="2">Uncharacterized protein</fullName>
    </submittedName>
</protein>
<name>A0A1E3QGY6_9ASCO</name>
<evidence type="ECO:0000313" key="2">
    <source>
        <dbReference type="EMBL" id="ODQ76956.1"/>
    </source>
</evidence>
<keyword evidence="1" id="KW-0472">Membrane</keyword>
<keyword evidence="3" id="KW-1185">Reference proteome</keyword>
<evidence type="ECO:0000256" key="1">
    <source>
        <dbReference type="SAM" id="Phobius"/>
    </source>
</evidence>
<organism evidence="2 3">
    <name type="scientific">Babjeviella inositovora NRRL Y-12698</name>
    <dbReference type="NCBI Taxonomy" id="984486"/>
    <lineage>
        <taxon>Eukaryota</taxon>
        <taxon>Fungi</taxon>
        <taxon>Dikarya</taxon>
        <taxon>Ascomycota</taxon>
        <taxon>Saccharomycotina</taxon>
        <taxon>Pichiomycetes</taxon>
        <taxon>Serinales incertae sedis</taxon>
        <taxon>Babjeviella</taxon>
    </lineage>
</organism>
<gene>
    <name evidence="2" type="ORF">BABINDRAFT_117572</name>
</gene>
<sequence>MFIVATTPLFYTKLRNTSDTEPVFHLYFLLCPLFSVYFSSFFFFFHFFSLFFIIFLYYPLLRVHQTRIKTCLRYLMLLSRSLLPHTGHRKVRLYYRTC</sequence>
<dbReference type="RefSeq" id="XP_018982284.1">
    <property type="nucleotide sequence ID" value="XM_019126894.1"/>
</dbReference>
<keyword evidence="1" id="KW-0812">Transmembrane</keyword>
<keyword evidence="1" id="KW-1133">Transmembrane helix</keyword>
<dbReference type="Proteomes" id="UP000094336">
    <property type="component" value="Unassembled WGS sequence"/>
</dbReference>
<accession>A0A1E3QGY6</accession>
<feature type="transmembrane region" description="Helical" evidence="1">
    <location>
        <begin position="26"/>
        <end position="58"/>
    </location>
</feature>
<evidence type="ECO:0000313" key="3">
    <source>
        <dbReference type="Proteomes" id="UP000094336"/>
    </source>
</evidence>